<dbReference type="OrthoDB" id="1928766at2759"/>
<organism evidence="1 2">
    <name type="scientific">Vigna radiata var. radiata</name>
    <name type="common">Mung bean</name>
    <name type="synonym">Phaseolus aureus</name>
    <dbReference type="NCBI Taxonomy" id="3916"/>
    <lineage>
        <taxon>Eukaryota</taxon>
        <taxon>Viridiplantae</taxon>
        <taxon>Streptophyta</taxon>
        <taxon>Embryophyta</taxon>
        <taxon>Tracheophyta</taxon>
        <taxon>Spermatophyta</taxon>
        <taxon>Magnoliopsida</taxon>
        <taxon>eudicotyledons</taxon>
        <taxon>Gunneridae</taxon>
        <taxon>Pentapetalae</taxon>
        <taxon>rosids</taxon>
        <taxon>fabids</taxon>
        <taxon>Fabales</taxon>
        <taxon>Fabaceae</taxon>
        <taxon>Papilionoideae</taxon>
        <taxon>50 kb inversion clade</taxon>
        <taxon>NPAAA clade</taxon>
        <taxon>indigoferoid/millettioid clade</taxon>
        <taxon>Phaseoleae</taxon>
        <taxon>Vigna</taxon>
    </lineage>
</organism>
<dbReference type="CDD" id="cd00303">
    <property type="entry name" value="retropepsin_like"/>
    <property type="match status" value="1"/>
</dbReference>
<dbReference type="Gene3D" id="3.10.10.10">
    <property type="entry name" value="HIV Type 1 Reverse Transcriptase, subunit A, domain 1"/>
    <property type="match status" value="1"/>
</dbReference>
<dbReference type="KEGG" id="vra:106755889"/>
<dbReference type="RefSeq" id="XP_014493604.1">
    <property type="nucleotide sequence ID" value="XM_014638118.1"/>
</dbReference>
<dbReference type="PANTHER" id="PTHR24559">
    <property type="entry name" value="TRANSPOSON TY3-I GAG-POL POLYPROTEIN"/>
    <property type="match status" value="1"/>
</dbReference>
<gene>
    <name evidence="2" type="primary">LOC106755889</name>
</gene>
<dbReference type="InterPro" id="IPR043502">
    <property type="entry name" value="DNA/RNA_pol_sf"/>
</dbReference>
<dbReference type="SUPFAM" id="SSF56672">
    <property type="entry name" value="DNA/RNA polymerases"/>
    <property type="match status" value="1"/>
</dbReference>
<dbReference type="STRING" id="3916.A0A1S3TIK3"/>
<keyword evidence="1" id="KW-1185">Reference proteome</keyword>
<protein>
    <submittedName>
        <fullName evidence="2">Uncharacterized protein LOC106755889</fullName>
    </submittedName>
</protein>
<evidence type="ECO:0000313" key="1">
    <source>
        <dbReference type="Proteomes" id="UP000087766"/>
    </source>
</evidence>
<evidence type="ECO:0000313" key="2">
    <source>
        <dbReference type="RefSeq" id="XP_014493604.1"/>
    </source>
</evidence>
<accession>A0A1S3TIK3</accession>
<dbReference type="AlphaFoldDB" id="A0A1S3TIK3"/>
<reference evidence="2" key="2">
    <citation type="submission" date="2025-08" db="UniProtKB">
        <authorList>
            <consortium name="RefSeq"/>
        </authorList>
    </citation>
    <scope>IDENTIFICATION</scope>
    <source>
        <tissue evidence="2">Leaf</tissue>
    </source>
</reference>
<sequence>MISGGFVGGGSTILARKRNLRNLYGVNRAEVQKKSMPAITFSNEDFHAPNLDQDDPMVITAMIARYHVRKVFVAQGSSANILYCKTFSQMEILDEAVMSFNEQIVGFVGERVNTRGYVDLRTSLGVDKDTKELKVRFLLVDADTSYNVILGRPCLNVFRAIVSTPHLMLKYPSEDGKVHAVRANQKMARECYVAGLKLKQTSHKTRGGKSEVVMVELDMTELDPRTNAEDRVEPMGEVRPFILGGDKQVTMLGSSLTDEQARVIGRILTENKYLFAWTAADMPGIHPDVIYHKLSLFKNARPVSQKKRRLWVEKRKAVDEEVGKLLEAGFIREVKYTTWLTNVVMVRKSNDKWRMCIDFTDLNKACPKDTYPLPSIDALVDGVYGFEVLSLLDAYLGYN</sequence>
<dbReference type="InterPro" id="IPR053134">
    <property type="entry name" value="RNA-dir_DNA_polymerase"/>
</dbReference>
<dbReference type="Proteomes" id="UP000087766">
    <property type="component" value="Chromosome 1"/>
</dbReference>
<reference evidence="1" key="1">
    <citation type="journal article" date="2014" name="Nat. Commun.">
        <title>Genome sequence of mungbean and insights into evolution within Vigna species.</title>
        <authorList>
            <person name="Kang Y.J."/>
            <person name="Kim S.K."/>
            <person name="Kim M.Y."/>
            <person name="Lestari P."/>
            <person name="Kim K.H."/>
            <person name="Ha B.K."/>
            <person name="Jun T.H."/>
            <person name="Hwang W.J."/>
            <person name="Lee T."/>
            <person name="Lee J."/>
            <person name="Shim S."/>
            <person name="Yoon M.Y."/>
            <person name="Jang Y.E."/>
            <person name="Han K.S."/>
            <person name="Taeprayoon P."/>
            <person name="Yoon N."/>
            <person name="Somta P."/>
            <person name="Tanya P."/>
            <person name="Kim K.S."/>
            <person name="Gwag J.G."/>
            <person name="Moon J.K."/>
            <person name="Lee Y.H."/>
            <person name="Park B.S."/>
            <person name="Bombarely A."/>
            <person name="Doyle J.J."/>
            <person name="Jackson S.A."/>
            <person name="Schafleitner R."/>
            <person name="Srinives P."/>
            <person name="Varshney R.K."/>
            <person name="Lee S.H."/>
        </authorList>
    </citation>
    <scope>NUCLEOTIDE SEQUENCE [LARGE SCALE GENOMIC DNA]</scope>
    <source>
        <strain evidence="1">cv. VC1973A</strain>
    </source>
</reference>
<name>A0A1S3TIK3_VIGRR</name>
<proteinExistence type="predicted"/>
<dbReference type="PANTHER" id="PTHR24559:SF444">
    <property type="entry name" value="REVERSE TRANSCRIPTASE DOMAIN-CONTAINING PROTEIN"/>
    <property type="match status" value="1"/>
</dbReference>
<dbReference type="GeneID" id="106755889"/>